<feature type="compositionally biased region" description="Gly residues" evidence="9">
    <location>
        <begin position="65"/>
        <end position="79"/>
    </location>
</feature>
<sequence>MAKLHHAVQLGLNACGVECCPHASYRRLVAVASYLHLPGNDDTPQSRVGQLFLYNLAPFRSGLLGGDAGDGDSGGGAEGEGGDDDGGDNNGGGGGEEGGLGSGGAPTAAGWSFAPAAPALDTQAIFELRWAPAAYNTSTGPVLAQADAGGCLTLYAVDANPDDDAADLGSQSAALREIAKLECGGGGLGMTTCVDWNPSSAPGGGGGGGCSGDADVGDECGGGGGLCDLAVCGADGGIRAVALRECGAMKVTCATATAHDLEAWAVAFAHPDCAASSHPGALLFSGADDAAFKGWDLRAGLGHPVFVNRRAHAAGVTCVAPSPHNPHAVATGSYDDRLRLWDVRQMARPVETAAANCGGGVWRCRWHPTRRRLACAAMDGGAAVVGCTGAGAGDVGAPGDSGGSGELSDEEFFAGGGLRVLGSYQGHESIAYGADWGWQGGGAADVVVSCSFYDRGLHVWSPRVA</sequence>
<dbReference type="PROSITE" id="PS00678">
    <property type="entry name" value="WD_REPEATS_1"/>
    <property type="match status" value="1"/>
</dbReference>
<keyword evidence="4" id="KW-0378">Hydrolase</keyword>
<dbReference type="GO" id="GO:0017183">
    <property type="term" value="P:protein histidyl modification to diphthamide"/>
    <property type="evidence" value="ECO:0007669"/>
    <property type="project" value="TreeGrafter"/>
</dbReference>
<feature type="compositionally biased region" description="Gly residues" evidence="9">
    <location>
        <begin position="88"/>
        <end position="104"/>
    </location>
</feature>
<protein>
    <recommendedName>
        <fullName evidence="6">methylated diphthine methylhydrolase</fullName>
        <ecNumber evidence="6">3.1.1.97</ecNumber>
    </recommendedName>
</protein>
<comment type="catalytic activity">
    <reaction evidence="7">
        <text>diphthine methyl ester-[translation elongation factor 2] + H2O = diphthine-[translation elongation factor 2] + methanol + H(+)</text>
        <dbReference type="Rhea" id="RHEA:42656"/>
        <dbReference type="Rhea" id="RHEA-COMP:10172"/>
        <dbReference type="Rhea" id="RHEA-COMP:10173"/>
        <dbReference type="ChEBI" id="CHEBI:15377"/>
        <dbReference type="ChEBI" id="CHEBI:15378"/>
        <dbReference type="ChEBI" id="CHEBI:17790"/>
        <dbReference type="ChEBI" id="CHEBI:79005"/>
        <dbReference type="ChEBI" id="CHEBI:82696"/>
        <dbReference type="EC" id="3.1.1.97"/>
    </reaction>
</comment>
<dbReference type="EMBL" id="HBFC01019106">
    <property type="protein sequence ID" value="CAD8708693.1"/>
    <property type="molecule type" value="Transcribed_RNA"/>
</dbReference>
<keyword evidence="2 8" id="KW-0853">WD repeat</keyword>
<evidence type="ECO:0000313" key="10">
    <source>
        <dbReference type="EMBL" id="CAD8708693.1"/>
    </source>
</evidence>
<evidence type="ECO:0000256" key="8">
    <source>
        <dbReference type="PROSITE-ProRule" id="PRU00221"/>
    </source>
</evidence>
<gene>
    <name evidence="10" type="ORF">MANT1106_LOCUS11376</name>
</gene>
<evidence type="ECO:0000256" key="5">
    <source>
        <dbReference type="ARBA" id="ARBA00038092"/>
    </source>
</evidence>
<dbReference type="Pfam" id="PF00400">
    <property type="entry name" value="WD40"/>
    <property type="match status" value="1"/>
</dbReference>
<dbReference type="InterPro" id="IPR015943">
    <property type="entry name" value="WD40/YVTN_repeat-like_dom_sf"/>
</dbReference>
<dbReference type="EC" id="3.1.1.97" evidence="6"/>
<dbReference type="PROSITE" id="PS50082">
    <property type="entry name" value="WD_REPEATS_2"/>
    <property type="match status" value="1"/>
</dbReference>
<evidence type="ECO:0000256" key="4">
    <source>
        <dbReference type="ARBA" id="ARBA00022801"/>
    </source>
</evidence>
<evidence type="ECO:0000256" key="2">
    <source>
        <dbReference type="ARBA" id="ARBA00022574"/>
    </source>
</evidence>
<dbReference type="InterPro" id="IPR019775">
    <property type="entry name" value="WD40_repeat_CS"/>
</dbReference>
<dbReference type="InterPro" id="IPR036322">
    <property type="entry name" value="WD40_repeat_dom_sf"/>
</dbReference>
<proteinExistence type="inferred from homology"/>
<evidence type="ECO:0000256" key="3">
    <source>
        <dbReference type="ARBA" id="ARBA00022737"/>
    </source>
</evidence>
<dbReference type="GO" id="GO:0005737">
    <property type="term" value="C:cytoplasm"/>
    <property type="evidence" value="ECO:0007669"/>
    <property type="project" value="TreeGrafter"/>
</dbReference>
<evidence type="ECO:0000256" key="1">
    <source>
        <dbReference type="ARBA" id="ARBA00005156"/>
    </source>
</evidence>
<feature type="region of interest" description="Disordered" evidence="9">
    <location>
        <begin position="65"/>
        <end position="107"/>
    </location>
</feature>
<comment type="pathway">
    <text evidence="1">Protein modification; peptidyl-diphthamide biosynthesis.</text>
</comment>
<dbReference type="PANTHER" id="PTHR46042:SF1">
    <property type="entry name" value="DIPHTHINE METHYLTRANSFERASE"/>
    <property type="match status" value="1"/>
</dbReference>
<feature type="repeat" description="WD" evidence="8">
    <location>
        <begin position="309"/>
        <end position="344"/>
    </location>
</feature>
<name>A0A7S0X8R9_9CHLO</name>
<evidence type="ECO:0000256" key="7">
    <source>
        <dbReference type="ARBA" id="ARBA00047551"/>
    </source>
</evidence>
<dbReference type="SUPFAM" id="SSF50978">
    <property type="entry name" value="WD40 repeat-like"/>
    <property type="match status" value="1"/>
</dbReference>
<accession>A0A7S0X8R9</accession>
<evidence type="ECO:0000256" key="9">
    <source>
        <dbReference type="SAM" id="MobiDB-lite"/>
    </source>
</evidence>
<dbReference type="InterPro" id="IPR052415">
    <property type="entry name" value="Diphthine_MTase"/>
</dbReference>
<dbReference type="PROSITE" id="PS50294">
    <property type="entry name" value="WD_REPEATS_REGION"/>
    <property type="match status" value="1"/>
</dbReference>
<evidence type="ECO:0000256" key="6">
    <source>
        <dbReference type="ARBA" id="ARBA00039131"/>
    </source>
</evidence>
<dbReference type="PANTHER" id="PTHR46042">
    <property type="entry name" value="DIPHTHINE METHYLTRANSFERASE"/>
    <property type="match status" value="1"/>
</dbReference>
<dbReference type="Gene3D" id="2.130.10.10">
    <property type="entry name" value="YVTN repeat-like/Quinoprotein amine dehydrogenase"/>
    <property type="match status" value="1"/>
</dbReference>
<dbReference type="GO" id="GO:0061685">
    <property type="term" value="F:diphthine methylesterase activity"/>
    <property type="evidence" value="ECO:0007669"/>
    <property type="project" value="UniProtKB-EC"/>
</dbReference>
<organism evidence="10">
    <name type="scientific">Mantoniella antarctica</name>
    <dbReference type="NCBI Taxonomy" id="81844"/>
    <lineage>
        <taxon>Eukaryota</taxon>
        <taxon>Viridiplantae</taxon>
        <taxon>Chlorophyta</taxon>
        <taxon>Mamiellophyceae</taxon>
        <taxon>Mamiellales</taxon>
        <taxon>Mamiellaceae</taxon>
        <taxon>Mantoniella</taxon>
    </lineage>
</organism>
<comment type="similarity">
    <text evidence="5">Belongs to the DPH7 family.</text>
</comment>
<dbReference type="AlphaFoldDB" id="A0A7S0X8R9"/>
<keyword evidence="3" id="KW-0677">Repeat</keyword>
<dbReference type="InterPro" id="IPR001680">
    <property type="entry name" value="WD40_rpt"/>
</dbReference>
<dbReference type="SMART" id="SM00320">
    <property type="entry name" value="WD40"/>
    <property type="match status" value="5"/>
</dbReference>
<reference evidence="10" key="1">
    <citation type="submission" date="2021-01" db="EMBL/GenBank/DDBJ databases">
        <authorList>
            <person name="Corre E."/>
            <person name="Pelletier E."/>
            <person name="Niang G."/>
            <person name="Scheremetjew M."/>
            <person name="Finn R."/>
            <person name="Kale V."/>
            <person name="Holt S."/>
            <person name="Cochrane G."/>
            <person name="Meng A."/>
            <person name="Brown T."/>
            <person name="Cohen L."/>
        </authorList>
    </citation>
    <scope>NUCLEOTIDE SEQUENCE</scope>
    <source>
        <strain evidence="10">SL-175</strain>
    </source>
</reference>